<dbReference type="InterPro" id="IPR003593">
    <property type="entry name" value="AAA+_ATPase"/>
</dbReference>
<reference evidence="6 7" key="1">
    <citation type="submission" date="2018-12" db="EMBL/GenBank/DDBJ databases">
        <title>Genomic taxonomy of the Vibrionaceae family.</title>
        <authorList>
            <person name="Gomez-Gil B."/>
            <person name="Enciso-Ibarra K."/>
        </authorList>
    </citation>
    <scope>NUCLEOTIDE SEQUENCE [LARGE SCALE GENOMIC DNA]</scope>
    <source>
        <strain evidence="6 7">CAIM 594</strain>
    </source>
</reference>
<accession>A0A3R9G1J3</accession>
<dbReference type="RefSeq" id="WP_125322635.1">
    <property type="nucleotide sequence ID" value="NZ_AP024890.1"/>
</dbReference>
<dbReference type="NCBIfam" id="TIGR03415">
    <property type="entry name" value="ABC_choXWV_ATP"/>
    <property type="match status" value="1"/>
</dbReference>
<comment type="similarity">
    <text evidence="1">Belongs to the ABC transporter superfamily.</text>
</comment>
<gene>
    <name evidence="6" type="primary">choV</name>
    <name evidence="6" type="ORF">EJA03_15490</name>
</gene>
<dbReference type="PANTHER" id="PTHR43869:SF1">
    <property type="entry name" value="GLYCINE BETAINE_PROLINE BETAINE TRANSPORT SYSTEM ATP-BINDING PROTEIN PROV"/>
    <property type="match status" value="1"/>
</dbReference>
<organism evidence="6 7">
    <name type="scientific">Vibrio pectenicida</name>
    <dbReference type="NCBI Taxonomy" id="62763"/>
    <lineage>
        <taxon>Bacteria</taxon>
        <taxon>Pseudomonadati</taxon>
        <taxon>Pseudomonadota</taxon>
        <taxon>Gammaproteobacteria</taxon>
        <taxon>Vibrionales</taxon>
        <taxon>Vibrionaceae</taxon>
        <taxon>Vibrio</taxon>
    </lineage>
</organism>
<protein>
    <submittedName>
        <fullName evidence="6">Choline ABC transporter ATP-binding protein</fullName>
    </submittedName>
</protein>
<evidence type="ECO:0000256" key="1">
    <source>
        <dbReference type="ARBA" id="ARBA00005417"/>
    </source>
</evidence>
<dbReference type="GO" id="GO:0005524">
    <property type="term" value="F:ATP binding"/>
    <property type="evidence" value="ECO:0007669"/>
    <property type="project" value="UniProtKB-KW"/>
</dbReference>
<dbReference type="GO" id="GO:0016887">
    <property type="term" value="F:ATP hydrolysis activity"/>
    <property type="evidence" value="ECO:0007669"/>
    <property type="project" value="InterPro"/>
</dbReference>
<dbReference type="InterPro" id="IPR022473">
    <property type="entry name" value="ABC_trnsptr_Choline_ATP-bd"/>
</dbReference>
<dbReference type="GO" id="GO:0015220">
    <property type="term" value="F:choline transmembrane transporter activity"/>
    <property type="evidence" value="ECO:0007669"/>
    <property type="project" value="InterPro"/>
</dbReference>
<dbReference type="InterPro" id="IPR017871">
    <property type="entry name" value="ABC_transporter-like_CS"/>
</dbReference>
<keyword evidence="4 6" id="KW-0067">ATP-binding</keyword>
<evidence type="ECO:0000313" key="7">
    <source>
        <dbReference type="Proteomes" id="UP000269041"/>
    </source>
</evidence>
<sequence>MDAITIQNLDVVFGEQSQKALSLLDEGKTRQEIIEQTGQVVGVDNVTMSVKEGEICVLMGLSGSGKSSLLRAVNGLNPITRGSLQVKDGNSQVELSSCDSNTLRDLRTHRVSMVFQKFALMPWLTVLDNVAFGLEMLGMPKAQRRDKAREQLAMVELSEWANKYPHELSGGMQQRVGLARAFAMDTDILLMDEPFSALDPLIRAQLQDELISLQKKLNKTILFVSHDLDEALKIGNNIAIMESGKLIQHGKPEEIVLTPENDYVKDFVAHTNPLNVLKGRSLMQPVSELEREAARMQICPIQKVWVEARDSQLYLDDKTSLRLIDWRDERVKLDDISKQSVVIASPDIGMREAIKLKQLSGQPILLVESGELVGVLDDNDFYSGLLGKHNYKAA</sequence>
<proteinExistence type="inferred from homology"/>
<dbReference type="FunFam" id="3.40.50.300:FF:000201">
    <property type="entry name" value="Glycine betaine/L-proline ABC transporter ATP-binding protein"/>
    <property type="match status" value="1"/>
</dbReference>
<evidence type="ECO:0000256" key="4">
    <source>
        <dbReference type="ARBA" id="ARBA00022840"/>
    </source>
</evidence>
<evidence type="ECO:0000256" key="2">
    <source>
        <dbReference type="ARBA" id="ARBA00022448"/>
    </source>
</evidence>
<keyword evidence="7" id="KW-1185">Reference proteome</keyword>
<dbReference type="PROSITE" id="PS50893">
    <property type="entry name" value="ABC_TRANSPORTER_2"/>
    <property type="match status" value="1"/>
</dbReference>
<evidence type="ECO:0000256" key="3">
    <source>
        <dbReference type="ARBA" id="ARBA00022741"/>
    </source>
</evidence>
<dbReference type="SUPFAM" id="SSF52540">
    <property type="entry name" value="P-loop containing nucleoside triphosphate hydrolases"/>
    <property type="match status" value="1"/>
</dbReference>
<evidence type="ECO:0000259" key="5">
    <source>
        <dbReference type="PROSITE" id="PS50893"/>
    </source>
</evidence>
<keyword evidence="3" id="KW-0547">Nucleotide-binding</keyword>
<dbReference type="EMBL" id="RSFA01000081">
    <property type="protein sequence ID" value="RSD30151.1"/>
    <property type="molecule type" value="Genomic_DNA"/>
</dbReference>
<dbReference type="Pfam" id="PF00005">
    <property type="entry name" value="ABC_tran"/>
    <property type="match status" value="1"/>
</dbReference>
<feature type="domain" description="ABC transporter" evidence="5">
    <location>
        <begin position="21"/>
        <end position="268"/>
    </location>
</feature>
<comment type="caution">
    <text evidence="6">The sequence shown here is derived from an EMBL/GenBank/DDBJ whole genome shotgun (WGS) entry which is preliminary data.</text>
</comment>
<dbReference type="SMART" id="SM00382">
    <property type="entry name" value="AAA"/>
    <property type="match status" value="1"/>
</dbReference>
<dbReference type="Gene3D" id="3.40.50.300">
    <property type="entry name" value="P-loop containing nucleotide triphosphate hydrolases"/>
    <property type="match status" value="1"/>
</dbReference>
<dbReference type="InterPro" id="IPR027417">
    <property type="entry name" value="P-loop_NTPase"/>
</dbReference>
<name>A0A3R9G1J3_9VIBR</name>
<keyword evidence="2" id="KW-0813">Transport</keyword>
<dbReference type="GO" id="GO:0006970">
    <property type="term" value="P:response to osmotic stress"/>
    <property type="evidence" value="ECO:0007669"/>
    <property type="project" value="UniProtKB-ARBA"/>
</dbReference>
<dbReference type="Proteomes" id="UP000269041">
    <property type="component" value="Unassembled WGS sequence"/>
</dbReference>
<evidence type="ECO:0000313" key="6">
    <source>
        <dbReference type="EMBL" id="RSD30151.1"/>
    </source>
</evidence>
<dbReference type="InterPro" id="IPR003439">
    <property type="entry name" value="ABC_transporter-like_ATP-bd"/>
</dbReference>
<dbReference type="AlphaFoldDB" id="A0A3R9G1J3"/>
<dbReference type="PROSITE" id="PS00211">
    <property type="entry name" value="ABC_TRANSPORTER_1"/>
    <property type="match status" value="1"/>
</dbReference>
<dbReference type="OrthoDB" id="9802264at2"/>
<dbReference type="PANTHER" id="PTHR43869">
    <property type="entry name" value="GLYCINE BETAINE/PROLINE BETAINE TRANSPORT SYSTEM ATP-BINDING PROTEIN PROV"/>
    <property type="match status" value="1"/>
</dbReference>
<dbReference type="GO" id="GO:0055052">
    <property type="term" value="C:ATP-binding cassette (ABC) transporter complex, substrate-binding subunit-containing"/>
    <property type="evidence" value="ECO:0007669"/>
    <property type="project" value="InterPro"/>
</dbReference>
<dbReference type="InterPro" id="IPR051921">
    <property type="entry name" value="ABC_osmolyte_uptake_ATP-bind"/>
</dbReference>